<name>A0ABS9H1Q8_9BACL</name>
<evidence type="ECO:0000313" key="3">
    <source>
        <dbReference type="Proteomes" id="UP001649381"/>
    </source>
</evidence>
<keyword evidence="1" id="KW-0812">Transmembrane</keyword>
<accession>A0ABS9H1Q8</accession>
<feature type="transmembrane region" description="Helical" evidence="1">
    <location>
        <begin position="62"/>
        <end position="83"/>
    </location>
</feature>
<organism evidence="2 3">
    <name type="scientific">Pseudalkalibacillus berkeleyi</name>
    <dbReference type="NCBI Taxonomy" id="1069813"/>
    <lineage>
        <taxon>Bacteria</taxon>
        <taxon>Bacillati</taxon>
        <taxon>Bacillota</taxon>
        <taxon>Bacilli</taxon>
        <taxon>Bacillales</taxon>
        <taxon>Fictibacillaceae</taxon>
        <taxon>Pseudalkalibacillus</taxon>
    </lineage>
</organism>
<sequence>MGSKHEGIGGWLILMAVGLMMVPLIRLYSLYQSYWTVYHTPAWSSLTESGNPLYHAWFQPTFWLNIAVDIGFIGLSVAALWLLFTKHSLFPKFMIYYLVGLTVFAIIDGLITNWIFGSLPLTAETLDYVKNQSYRQQAGSLLLCLIWIPYLLRSQRVKTTFVNSPKKQTVADNNLTF</sequence>
<reference evidence="2 3" key="1">
    <citation type="submission" date="2022-01" db="EMBL/GenBank/DDBJ databases">
        <title>Alkalihalobacillus sp. EGI L200015, a novel bacterium isolated from a salt lake sediment.</title>
        <authorList>
            <person name="Gao L."/>
            <person name="Fang B.-Z."/>
            <person name="Li W.-J."/>
        </authorList>
    </citation>
    <scope>NUCLEOTIDE SEQUENCE [LARGE SCALE GENOMIC DNA]</scope>
    <source>
        <strain evidence="2 3">KCTC 12718</strain>
    </source>
</reference>
<feature type="transmembrane region" description="Helical" evidence="1">
    <location>
        <begin position="136"/>
        <end position="152"/>
    </location>
</feature>
<feature type="transmembrane region" description="Helical" evidence="1">
    <location>
        <begin position="12"/>
        <end position="31"/>
    </location>
</feature>
<keyword evidence="1" id="KW-0472">Membrane</keyword>
<feature type="transmembrane region" description="Helical" evidence="1">
    <location>
        <begin position="95"/>
        <end position="116"/>
    </location>
</feature>
<comment type="caution">
    <text evidence="2">The sequence shown here is derived from an EMBL/GenBank/DDBJ whole genome shotgun (WGS) entry which is preliminary data.</text>
</comment>
<dbReference type="EMBL" id="JAKIJS010000001">
    <property type="protein sequence ID" value="MCF6138864.1"/>
    <property type="molecule type" value="Genomic_DNA"/>
</dbReference>
<dbReference type="InterPro" id="IPR019690">
    <property type="entry name" value="DUF2569"/>
</dbReference>
<dbReference type="Proteomes" id="UP001649381">
    <property type="component" value="Unassembled WGS sequence"/>
</dbReference>
<dbReference type="Pfam" id="PF10754">
    <property type="entry name" value="DUF2569"/>
    <property type="match status" value="1"/>
</dbReference>
<evidence type="ECO:0000313" key="2">
    <source>
        <dbReference type="EMBL" id="MCF6138864.1"/>
    </source>
</evidence>
<keyword evidence="1" id="KW-1133">Transmembrane helix</keyword>
<gene>
    <name evidence="2" type="ORF">L2716_14090</name>
</gene>
<keyword evidence="3" id="KW-1185">Reference proteome</keyword>
<evidence type="ECO:0000256" key="1">
    <source>
        <dbReference type="SAM" id="Phobius"/>
    </source>
</evidence>
<protein>
    <submittedName>
        <fullName evidence="2">DUF2569 domain-containing protein</fullName>
    </submittedName>
</protein>
<dbReference type="RefSeq" id="WP_236337139.1">
    <property type="nucleotide sequence ID" value="NZ_JAKIJS010000001.1"/>
</dbReference>
<proteinExistence type="predicted"/>